<accession>A0A0K1Y5L5</accession>
<proteinExistence type="predicted"/>
<sequence length="170" mass="19235">MNYSKNRVYCISPETYRRWKDAKNTINYLIATVVGVQGWTPLELDSLGRVVKIKTETGKIISAKTIGDEYDRSLSCLFSSHELEEGRVVQIGAFENQSSDDRYAVFEIPSTFVKPTPVVKDGRSVFTLKEAKEIILELTDIVPETTKYELFKSIGFAEVKTVKTVEVKNV</sequence>
<organism evidence="1 2">
    <name type="scientific">Klebsiella phage JD18</name>
    <dbReference type="NCBI Taxonomy" id="1698360"/>
    <lineage>
        <taxon>Viruses</taxon>
        <taxon>Duplodnaviria</taxon>
        <taxon>Heunggongvirae</taxon>
        <taxon>Uroviricota</taxon>
        <taxon>Caudoviricetes</taxon>
        <taxon>Pantevenvirales</taxon>
        <taxon>Straboviridae</taxon>
        <taxon>Tevenvirinae</taxon>
        <taxon>Jiaodavirus</taxon>
        <taxon>Jiaodavirus jd18</taxon>
    </lineage>
</organism>
<name>A0A0K1Y5L5_9CAUD</name>
<dbReference type="EMBL" id="KT239446">
    <property type="protein sequence ID" value="AKY02071.1"/>
    <property type="molecule type" value="Genomic_DNA"/>
</dbReference>
<gene>
    <name evidence="1" type="ORF">JD18_200</name>
</gene>
<dbReference type="GeneID" id="26518615"/>
<evidence type="ECO:0000313" key="1">
    <source>
        <dbReference type="EMBL" id="AKY02071.1"/>
    </source>
</evidence>
<dbReference type="KEGG" id="vg:26518615"/>
<evidence type="ECO:0000313" key="2">
    <source>
        <dbReference type="Proteomes" id="UP000204179"/>
    </source>
</evidence>
<dbReference type="Proteomes" id="UP000204179">
    <property type="component" value="Segment"/>
</dbReference>
<reference evidence="1 2" key="1">
    <citation type="submission" date="2015-07" db="EMBL/GenBank/DDBJ databases">
        <title>Isolation and characterization of JD18-a novel lytic bacteriophage for Klebsiella pneumoniae.</title>
        <authorList>
            <person name="Fan J."/>
            <person name="Zhang X."/>
            <person name="Guo X."/>
            <person name="He P."/>
            <person name="Zhang Y."/>
        </authorList>
    </citation>
    <scope>NUCLEOTIDE SEQUENCE [LARGE SCALE GENOMIC DNA]</scope>
</reference>
<protein>
    <submittedName>
        <fullName evidence="1">Uncharacterized protein</fullName>
    </submittedName>
</protein>
<dbReference type="RefSeq" id="YP_009190781.1">
    <property type="nucleotide sequence ID" value="NC_028686.1"/>
</dbReference>
<keyword evidence="2" id="KW-1185">Reference proteome</keyword>